<dbReference type="Proteomes" id="UP001597112">
    <property type="component" value="Unassembled WGS sequence"/>
</dbReference>
<protein>
    <submittedName>
        <fullName evidence="6">HAD family hydrolase</fullName>
    </submittedName>
</protein>
<dbReference type="PANTHER" id="PTHR46193:SF18">
    <property type="entry name" value="HEXITOL PHOSPHATASE B"/>
    <property type="match status" value="1"/>
</dbReference>
<dbReference type="GO" id="GO:0016787">
    <property type="term" value="F:hydrolase activity"/>
    <property type="evidence" value="ECO:0007669"/>
    <property type="project" value="UniProtKB-KW"/>
</dbReference>
<dbReference type="CDD" id="cd07505">
    <property type="entry name" value="HAD_BPGM-like"/>
    <property type="match status" value="1"/>
</dbReference>
<dbReference type="NCBIfam" id="TIGR01509">
    <property type="entry name" value="HAD-SF-IA-v3"/>
    <property type="match status" value="1"/>
</dbReference>
<dbReference type="InterPro" id="IPR023214">
    <property type="entry name" value="HAD_sf"/>
</dbReference>
<organism evidence="6 7">
    <name type="scientific">Ohtaekwangia kribbensis</name>
    <dbReference type="NCBI Taxonomy" id="688913"/>
    <lineage>
        <taxon>Bacteria</taxon>
        <taxon>Pseudomonadati</taxon>
        <taxon>Bacteroidota</taxon>
        <taxon>Cytophagia</taxon>
        <taxon>Cytophagales</taxon>
        <taxon>Fulvivirgaceae</taxon>
        <taxon>Ohtaekwangia</taxon>
    </lineage>
</organism>
<dbReference type="SFLD" id="SFLDG01129">
    <property type="entry name" value="C1.5:_HAD__Beta-PGM__Phosphata"/>
    <property type="match status" value="1"/>
</dbReference>
<dbReference type="Gene3D" id="3.40.50.1000">
    <property type="entry name" value="HAD superfamily/HAD-like"/>
    <property type="match status" value="1"/>
</dbReference>
<accession>A0ABW3K2C0</accession>
<dbReference type="Gene3D" id="1.10.150.240">
    <property type="entry name" value="Putative phosphatase, domain 2"/>
    <property type="match status" value="1"/>
</dbReference>
<dbReference type="SFLD" id="SFLDG01135">
    <property type="entry name" value="C1.5.6:_HAD__Beta-PGM__Phospha"/>
    <property type="match status" value="1"/>
</dbReference>
<dbReference type="InterPro" id="IPR036412">
    <property type="entry name" value="HAD-like_sf"/>
</dbReference>
<keyword evidence="5" id="KW-0119">Carbohydrate metabolism</keyword>
<comment type="cofactor">
    <cofactor evidence="1">
        <name>Mg(2+)</name>
        <dbReference type="ChEBI" id="CHEBI:18420"/>
    </cofactor>
</comment>
<dbReference type="SUPFAM" id="SSF56784">
    <property type="entry name" value="HAD-like"/>
    <property type="match status" value="1"/>
</dbReference>
<dbReference type="InterPro" id="IPR041492">
    <property type="entry name" value="HAD_2"/>
</dbReference>
<name>A0ABW3K2C0_9BACT</name>
<evidence type="ECO:0000256" key="5">
    <source>
        <dbReference type="ARBA" id="ARBA00023277"/>
    </source>
</evidence>
<comment type="caution">
    <text evidence="6">The sequence shown here is derived from an EMBL/GenBank/DDBJ whole genome shotgun (WGS) entry which is preliminary data.</text>
</comment>
<dbReference type="InterPro" id="IPR051600">
    <property type="entry name" value="Beta-PGM-like"/>
</dbReference>
<dbReference type="InterPro" id="IPR023198">
    <property type="entry name" value="PGP-like_dom2"/>
</dbReference>
<evidence type="ECO:0000256" key="1">
    <source>
        <dbReference type="ARBA" id="ARBA00001946"/>
    </source>
</evidence>
<keyword evidence="7" id="KW-1185">Reference proteome</keyword>
<sequence length="220" mass="24923">MSTKAFIFDLNGTMIDDMHFHLKIWHDVLTNDLGAKLTLEETRSHMYGKNDELLARVFGEGHFTPEEVAEISLRKEDKYQEAFKPHLDLLPGLFDFLEEAHQHGIRLAIGSAAIPYNIDFVLDNLNIRHYFKVIVSAHDVLQSKPHPEVFAKAAELLGVPAHNCTVFEDAPKGVEAADKAGMQTVVVTTMHTPEEFNNRANILMYTKDYRNPLLKELLLG</sequence>
<evidence type="ECO:0000256" key="2">
    <source>
        <dbReference type="ARBA" id="ARBA00006171"/>
    </source>
</evidence>
<dbReference type="InterPro" id="IPR006439">
    <property type="entry name" value="HAD-SF_hydro_IA"/>
</dbReference>
<evidence type="ECO:0000256" key="4">
    <source>
        <dbReference type="ARBA" id="ARBA00022842"/>
    </source>
</evidence>
<keyword evidence="6" id="KW-0378">Hydrolase</keyword>
<dbReference type="EMBL" id="JBHTKA010000001">
    <property type="protein sequence ID" value="MFD0999358.1"/>
    <property type="molecule type" value="Genomic_DNA"/>
</dbReference>
<reference evidence="7" key="1">
    <citation type="journal article" date="2019" name="Int. J. Syst. Evol. Microbiol.">
        <title>The Global Catalogue of Microorganisms (GCM) 10K type strain sequencing project: providing services to taxonomists for standard genome sequencing and annotation.</title>
        <authorList>
            <consortium name="The Broad Institute Genomics Platform"/>
            <consortium name="The Broad Institute Genome Sequencing Center for Infectious Disease"/>
            <person name="Wu L."/>
            <person name="Ma J."/>
        </authorList>
    </citation>
    <scope>NUCLEOTIDE SEQUENCE [LARGE SCALE GENOMIC DNA]</scope>
    <source>
        <strain evidence="7">CCUG 58938</strain>
    </source>
</reference>
<keyword evidence="4" id="KW-0460">Magnesium</keyword>
<gene>
    <name evidence="6" type="ORF">ACFQ21_08570</name>
</gene>
<evidence type="ECO:0000313" key="7">
    <source>
        <dbReference type="Proteomes" id="UP001597112"/>
    </source>
</evidence>
<evidence type="ECO:0000313" key="6">
    <source>
        <dbReference type="EMBL" id="MFD0999358.1"/>
    </source>
</evidence>
<dbReference type="PANTHER" id="PTHR46193">
    <property type="entry name" value="6-PHOSPHOGLUCONATE PHOSPHATASE"/>
    <property type="match status" value="1"/>
</dbReference>
<comment type="similarity">
    <text evidence="2">Belongs to the HAD-like hydrolase superfamily. CbbY/CbbZ/Gph/YieH family.</text>
</comment>
<proteinExistence type="inferred from homology"/>
<dbReference type="SFLD" id="SFLDS00003">
    <property type="entry name" value="Haloacid_Dehalogenase"/>
    <property type="match status" value="1"/>
</dbReference>
<dbReference type="Pfam" id="PF13419">
    <property type="entry name" value="HAD_2"/>
    <property type="match status" value="1"/>
</dbReference>
<dbReference type="RefSeq" id="WP_377577661.1">
    <property type="nucleotide sequence ID" value="NZ_JBHTKA010000001.1"/>
</dbReference>
<keyword evidence="3" id="KW-0479">Metal-binding</keyword>
<evidence type="ECO:0000256" key="3">
    <source>
        <dbReference type="ARBA" id="ARBA00022723"/>
    </source>
</evidence>